<dbReference type="CDD" id="cd06259">
    <property type="entry name" value="YdcF-like"/>
    <property type="match status" value="1"/>
</dbReference>
<evidence type="ECO:0000313" key="5">
    <source>
        <dbReference type="Proteomes" id="UP001596189"/>
    </source>
</evidence>
<feature type="compositionally biased region" description="Low complexity" evidence="1">
    <location>
        <begin position="1"/>
        <end position="11"/>
    </location>
</feature>
<accession>A0ABW1JHZ3</accession>
<dbReference type="PROSITE" id="PS00430">
    <property type="entry name" value="TONB_DEPENDENT_REC_1"/>
    <property type="match status" value="1"/>
</dbReference>
<dbReference type="InterPro" id="IPR010916">
    <property type="entry name" value="TonB_box_CS"/>
</dbReference>
<comment type="caution">
    <text evidence="4">The sequence shown here is derived from an EMBL/GenBank/DDBJ whole genome shotgun (WGS) entry which is preliminary data.</text>
</comment>
<proteinExistence type="predicted"/>
<dbReference type="InterPro" id="IPR051599">
    <property type="entry name" value="Cell_Envelope_Assoc"/>
</dbReference>
<dbReference type="Proteomes" id="UP001596189">
    <property type="component" value="Unassembled WGS sequence"/>
</dbReference>
<keyword evidence="5" id="KW-1185">Reference proteome</keyword>
<evidence type="ECO:0000313" key="4">
    <source>
        <dbReference type="EMBL" id="MFC6008655.1"/>
    </source>
</evidence>
<evidence type="ECO:0000259" key="3">
    <source>
        <dbReference type="Pfam" id="PF02698"/>
    </source>
</evidence>
<organism evidence="4 5">
    <name type="scientific">Angustibacter luteus</name>
    <dbReference type="NCBI Taxonomy" id="658456"/>
    <lineage>
        <taxon>Bacteria</taxon>
        <taxon>Bacillati</taxon>
        <taxon>Actinomycetota</taxon>
        <taxon>Actinomycetes</taxon>
        <taxon>Kineosporiales</taxon>
        <taxon>Kineosporiaceae</taxon>
    </lineage>
</organism>
<protein>
    <submittedName>
        <fullName evidence="4">YdcF family protein</fullName>
    </submittedName>
</protein>
<gene>
    <name evidence="4" type="ORF">ACFQDO_16085</name>
</gene>
<dbReference type="EMBL" id="JBHSRD010000006">
    <property type="protein sequence ID" value="MFC6008655.1"/>
    <property type="molecule type" value="Genomic_DNA"/>
</dbReference>
<feature type="transmembrane region" description="Helical" evidence="2">
    <location>
        <begin position="28"/>
        <end position="52"/>
    </location>
</feature>
<evidence type="ECO:0000256" key="2">
    <source>
        <dbReference type="SAM" id="Phobius"/>
    </source>
</evidence>
<dbReference type="Gene3D" id="3.40.50.620">
    <property type="entry name" value="HUPs"/>
    <property type="match status" value="1"/>
</dbReference>
<keyword evidence="2" id="KW-1133">Transmembrane helix</keyword>
<keyword evidence="2" id="KW-0472">Membrane</keyword>
<keyword evidence="2" id="KW-0812">Transmembrane</keyword>
<evidence type="ECO:0000256" key="1">
    <source>
        <dbReference type="SAM" id="MobiDB-lite"/>
    </source>
</evidence>
<sequence>MGSGAATASRPSTPPAAPSRRRRSPLRLVLGALVALLAVAVALFVWSAALVVTHGRADDARGADTVVVLGAAQFNGTPGPYLLARLEHALALYQSGTATKVVTVGGKQPGDTYTEGGSGRDWLVRHGVPAGDVVAVEKGRDTLQSVQLAAPVLSAHHWTSAVVVTDRWHELRSTTMLADQGITAYGSPTTTGPSVASPAADAKYVVREAAAYLYYRFHRALS</sequence>
<reference evidence="5" key="1">
    <citation type="journal article" date="2019" name="Int. J. Syst. Evol. Microbiol.">
        <title>The Global Catalogue of Microorganisms (GCM) 10K type strain sequencing project: providing services to taxonomists for standard genome sequencing and annotation.</title>
        <authorList>
            <consortium name="The Broad Institute Genomics Platform"/>
            <consortium name="The Broad Institute Genome Sequencing Center for Infectious Disease"/>
            <person name="Wu L."/>
            <person name="Ma J."/>
        </authorList>
    </citation>
    <scope>NUCLEOTIDE SEQUENCE [LARGE SCALE GENOMIC DNA]</scope>
    <source>
        <strain evidence="5">KACC 14249</strain>
    </source>
</reference>
<feature type="domain" description="DUF218" evidence="3">
    <location>
        <begin position="64"/>
        <end position="209"/>
    </location>
</feature>
<dbReference type="InterPro" id="IPR003848">
    <property type="entry name" value="DUF218"/>
</dbReference>
<dbReference type="PANTHER" id="PTHR30336:SF20">
    <property type="entry name" value="DUF218 DOMAIN-CONTAINING PROTEIN"/>
    <property type="match status" value="1"/>
</dbReference>
<feature type="region of interest" description="Disordered" evidence="1">
    <location>
        <begin position="1"/>
        <end position="21"/>
    </location>
</feature>
<dbReference type="RefSeq" id="WP_345714604.1">
    <property type="nucleotide sequence ID" value="NZ_BAABFP010000002.1"/>
</dbReference>
<dbReference type="Pfam" id="PF02698">
    <property type="entry name" value="DUF218"/>
    <property type="match status" value="1"/>
</dbReference>
<dbReference type="PANTHER" id="PTHR30336">
    <property type="entry name" value="INNER MEMBRANE PROTEIN, PROBABLE PERMEASE"/>
    <property type="match status" value="1"/>
</dbReference>
<dbReference type="InterPro" id="IPR014729">
    <property type="entry name" value="Rossmann-like_a/b/a_fold"/>
</dbReference>
<name>A0ABW1JHZ3_9ACTN</name>